<name>A0A843XBQ7_COLES</name>
<evidence type="ECO:0000256" key="1">
    <source>
        <dbReference type="ARBA" id="ARBA00008675"/>
    </source>
</evidence>
<dbReference type="Gene3D" id="1.10.1780.10">
    <property type="entry name" value="Clp, N-terminal domain"/>
    <property type="match status" value="1"/>
</dbReference>
<feature type="compositionally biased region" description="Polar residues" evidence="6">
    <location>
        <begin position="607"/>
        <end position="624"/>
    </location>
</feature>
<proteinExistence type="inferred from homology"/>
<accession>A0A843XBQ7</accession>
<dbReference type="AlphaFoldDB" id="A0A843XBQ7"/>
<dbReference type="PANTHER" id="PTHR43572">
    <property type="entry name" value="CHAPERONE PROTEIN CLPD, CHLOROPLASTIC"/>
    <property type="match status" value="1"/>
</dbReference>
<dbReference type="PROSITE" id="PS51903">
    <property type="entry name" value="CLP_R"/>
    <property type="match status" value="1"/>
</dbReference>
<dbReference type="GO" id="GO:0005524">
    <property type="term" value="F:ATP binding"/>
    <property type="evidence" value="ECO:0007669"/>
    <property type="project" value="InterPro"/>
</dbReference>
<dbReference type="Pfam" id="PF23569">
    <property type="entry name" value="NBD_SMAX1"/>
    <property type="match status" value="1"/>
</dbReference>
<evidence type="ECO:0000256" key="4">
    <source>
        <dbReference type="ARBA" id="ARBA00023163"/>
    </source>
</evidence>
<dbReference type="Pfam" id="PF07724">
    <property type="entry name" value="AAA_2"/>
    <property type="match status" value="1"/>
</dbReference>
<evidence type="ECO:0000313" key="8">
    <source>
        <dbReference type="EMBL" id="MQM16834.1"/>
    </source>
</evidence>
<keyword evidence="4" id="KW-0804">Transcription</keyword>
<dbReference type="OrthoDB" id="1723324at2759"/>
<evidence type="ECO:0000256" key="5">
    <source>
        <dbReference type="PROSITE-ProRule" id="PRU01251"/>
    </source>
</evidence>
<keyword evidence="2 5" id="KW-0677">Repeat</keyword>
<sequence length="1154" mass="126168">MPTPVSAVRQCLSGEAAAALDEAVAVARRRAHAQTTSLHIVSALLSLPTSPSSSSFLLRDALYRARSAAYAPRLQLKALEFSFSSALDRLPSPVPCRKGAGDGNAQQEPPAEPPVSNSLMAAIKRSQANQRRNPDTFHLYQQQQLENNNYSYSSFAGVKVELRQLVLSILDDPVVSRVFGEAGFRSCDVKFAILRPPSSLLRFPRAARCPPLFLCNFSVAAEELDVAPRGCPFPFSNQPLYSDGADENCGRITQVLVKGRSPLLVGVGASEAARDFERALVGQKWAAFPPELRGTEFFSIEKVISEFVRDDRRRPWLGTRFGEVGLWLAAATERRPSPGIVLGLGELEALVDMVWEAKEGDGLGGASYVVAELSKLVEGHPGKLWLMGSVATYETYMKFLAHYPYLDKDWDLQLLPVTSLKPGSAGLCSRPSRSSVFVIAFAPYCAPMKAAAMVCLMESFVPFGGLYPVANNSVAPLITQSQPEVPCHLCNDKYDQEIAALLNEFCVSVEERWHENLPQLQKIDPNSINEPQDVEKAKDDGTILNAKVMNLRKKWGDICQRLHQGSRILERETLVESNAFPHVVSIPCVAVEESSCNEYFPSKLQSGHSNSAQFQPNSSTSHSGGLSDASAPDEHNSSSPMVSVSTDLVLGTVHYSSSKEENSIMHLHNKHSCELPACLVSKVVDVINGNASTTPQYSSCLAYSDSPMITACLPLKEAFGPKAATDKRKLCSSNACEPFDIRDLKAFCSSLAEKVSWQEEAARSIGQTLARCRTGNERTRGVSLRGDIWLGFLGPDRVGKRKIAVALAQLLFSGREKLIVVDLSLQSGLVPSSAVCSNQDANGGLSFRGKTVVDHIADEISKKPCSVVLLENVDKADLLVQGSISQAIKTGKFSDSYRRDVSINNAVFVVTAGVKGKTDFLNRQSKFSEDQILAARPQKMMITVDYACESTGRILSPDAPGREPRSRQVYVGKRKLNMADSGKEQYGPARSAKQAKGTTNTLLDLNLPVEEIVPNHRAYSGDEGSSISENTETWLEEFLDTVDETVFFKPFDFDALADDVLNEISGSFQSAMRSNGVLEIDPRVMEQILAAVWLSEDRAALSNWVQQVLVRSFMEARQIHKLSTQMVLRLVAGEDVFMEDHVPGILLPSHVLLG</sequence>
<feature type="region of interest" description="Disordered" evidence="6">
    <location>
        <begin position="607"/>
        <end position="642"/>
    </location>
</feature>
<dbReference type="InterPro" id="IPR027417">
    <property type="entry name" value="P-loop_NTPase"/>
</dbReference>
<organism evidence="8 9">
    <name type="scientific">Colocasia esculenta</name>
    <name type="common">Wild taro</name>
    <name type="synonym">Arum esculentum</name>
    <dbReference type="NCBI Taxonomy" id="4460"/>
    <lineage>
        <taxon>Eukaryota</taxon>
        <taxon>Viridiplantae</taxon>
        <taxon>Streptophyta</taxon>
        <taxon>Embryophyta</taxon>
        <taxon>Tracheophyta</taxon>
        <taxon>Spermatophyta</taxon>
        <taxon>Magnoliopsida</taxon>
        <taxon>Liliopsida</taxon>
        <taxon>Araceae</taxon>
        <taxon>Aroideae</taxon>
        <taxon>Colocasieae</taxon>
        <taxon>Colocasia</taxon>
    </lineage>
</organism>
<dbReference type="InterPro" id="IPR058954">
    <property type="entry name" value="AAA_lid_SMAX1"/>
</dbReference>
<keyword evidence="3" id="KW-0805">Transcription regulation</keyword>
<evidence type="ECO:0000256" key="6">
    <source>
        <dbReference type="SAM" id="MobiDB-lite"/>
    </source>
</evidence>
<feature type="region of interest" description="Disordered" evidence="6">
    <location>
        <begin position="94"/>
        <end position="116"/>
    </location>
</feature>
<gene>
    <name evidence="8" type="ORF">Taro_049798</name>
</gene>
<dbReference type="GO" id="GO:0016887">
    <property type="term" value="F:ATP hydrolysis activity"/>
    <property type="evidence" value="ECO:0007669"/>
    <property type="project" value="InterPro"/>
</dbReference>
<dbReference type="InterPro" id="IPR004176">
    <property type="entry name" value="Clp_R_N"/>
</dbReference>
<comment type="caution">
    <text evidence="8">The sequence shown here is derived from an EMBL/GenBank/DDBJ whole genome shotgun (WGS) entry which is preliminary data.</text>
</comment>
<dbReference type="PANTHER" id="PTHR43572:SF38">
    <property type="entry name" value="PROTEIN SMAX1-LIKE 6"/>
    <property type="match status" value="1"/>
</dbReference>
<dbReference type="CDD" id="cd19499">
    <property type="entry name" value="RecA-like_ClpB_Hsp104-like"/>
    <property type="match status" value="1"/>
</dbReference>
<dbReference type="Gene3D" id="3.40.50.300">
    <property type="entry name" value="P-loop containing nucleotide triphosphate hydrolases"/>
    <property type="match status" value="1"/>
</dbReference>
<feature type="domain" description="Clp R" evidence="7">
    <location>
        <begin position="8"/>
        <end position="199"/>
    </location>
</feature>
<evidence type="ECO:0000259" key="7">
    <source>
        <dbReference type="PROSITE" id="PS51903"/>
    </source>
</evidence>
<evidence type="ECO:0000256" key="2">
    <source>
        <dbReference type="ARBA" id="ARBA00022737"/>
    </source>
</evidence>
<dbReference type="Pfam" id="PF26587">
    <property type="entry name" value="AAA_lid_SMAX1"/>
    <property type="match status" value="1"/>
</dbReference>
<reference evidence="8" key="1">
    <citation type="submission" date="2017-07" db="EMBL/GenBank/DDBJ databases">
        <title>Taro Niue Genome Assembly and Annotation.</title>
        <authorList>
            <person name="Atibalentja N."/>
            <person name="Keating K."/>
            <person name="Fields C.J."/>
        </authorList>
    </citation>
    <scope>NUCLEOTIDE SEQUENCE</scope>
    <source>
        <strain evidence="8">Niue_2</strain>
        <tissue evidence="8">Leaf</tissue>
    </source>
</reference>
<keyword evidence="9" id="KW-1185">Reference proteome</keyword>
<dbReference type="InterPro" id="IPR051650">
    <property type="entry name" value="SL_signaling_regulator"/>
</dbReference>
<protein>
    <recommendedName>
        <fullName evidence="7">Clp R domain-containing protein</fullName>
    </recommendedName>
</protein>
<evidence type="ECO:0000313" key="9">
    <source>
        <dbReference type="Proteomes" id="UP000652761"/>
    </source>
</evidence>
<dbReference type="InterPro" id="IPR036628">
    <property type="entry name" value="Clp_N_dom_sf"/>
</dbReference>
<dbReference type="EMBL" id="NMUH01007197">
    <property type="protein sequence ID" value="MQM16834.1"/>
    <property type="molecule type" value="Genomic_DNA"/>
</dbReference>
<dbReference type="InterPro" id="IPR058680">
    <property type="entry name" value="NBD_SMAX1-like"/>
</dbReference>
<dbReference type="Proteomes" id="UP000652761">
    <property type="component" value="Unassembled WGS sequence"/>
</dbReference>
<comment type="similarity">
    <text evidence="1">Belongs to the ClpA/ClpB family.</text>
</comment>
<dbReference type="SUPFAM" id="SSF52540">
    <property type="entry name" value="P-loop containing nucleoside triphosphate hydrolases"/>
    <property type="match status" value="1"/>
</dbReference>
<evidence type="ECO:0000256" key="3">
    <source>
        <dbReference type="ARBA" id="ARBA00023015"/>
    </source>
</evidence>
<dbReference type="InterPro" id="IPR003959">
    <property type="entry name" value="ATPase_AAA_core"/>
</dbReference>